<dbReference type="AlphaFoldDB" id="A0A161R7T3"/>
<dbReference type="EMBL" id="LQQU01000017">
    <property type="protein sequence ID" value="KZE32748.1"/>
    <property type="molecule type" value="Genomic_DNA"/>
</dbReference>
<dbReference type="STRING" id="1452487.AVW16_10185"/>
<evidence type="ECO:0008006" key="3">
    <source>
        <dbReference type="Google" id="ProtNLM"/>
    </source>
</evidence>
<gene>
    <name evidence="1" type="ORF">AVW16_10185</name>
</gene>
<evidence type="ECO:0000313" key="2">
    <source>
        <dbReference type="Proteomes" id="UP000076625"/>
    </source>
</evidence>
<dbReference type="RefSeq" id="WP_066611646.1">
    <property type="nucleotide sequence ID" value="NZ_LQQU01000017.1"/>
</dbReference>
<comment type="caution">
    <text evidence="1">The sequence shown here is derived from an EMBL/GenBank/DDBJ whole genome shotgun (WGS) entry which is preliminary data.</text>
</comment>
<sequence length="91" mass="10086">MNHADRRLRKELLLMKGEALRIKLGLEMQQWRGPLAVAGGGAELWRGASRFKMLIGLAALLMPRGRARALLKTAAKGALLVGTLRRLWSRA</sequence>
<evidence type="ECO:0000313" key="1">
    <source>
        <dbReference type="EMBL" id="KZE32748.1"/>
    </source>
</evidence>
<dbReference type="OrthoDB" id="8596164at2"/>
<name>A0A161R7T3_9NEIS</name>
<reference evidence="2" key="1">
    <citation type="submission" date="2016-01" db="EMBL/GenBank/DDBJ databases">
        <title>Draft genome of Chromobacterium sp. F49.</title>
        <authorList>
            <person name="Hong K.W."/>
        </authorList>
    </citation>
    <scope>NUCLEOTIDE SEQUENCE [LARGE SCALE GENOMIC DNA]</scope>
    <source>
        <strain evidence="2">CN10</strain>
    </source>
</reference>
<keyword evidence="2" id="KW-1185">Reference proteome</keyword>
<accession>A0A161R7T3</accession>
<proteinExistence type="predicted"/>
<dbReference type="Proteomes" id="UP000076625">
    <property type="component" value="Unassembled WGS sequence"/>
</dbReference>
<organism evidence="1 2">
    <name type="scientific">Crenobacter luteus</name>
    <dbReference type="NCBI Taxonomy" id="1452487"/>
    <lineage>
        <taxon>Bacteria</taxon>
        <taxon>Pseudomonadati</taxon>
        <taxon>Pseudomonadota</taxon>
        <taxon>Betaproteobacteria</taxon>
        <taxon>Neisseriales</taxon>
        <taxon>Neisseriaceae</taxon>
        <taxon>Crenobacter</taxon>
    </lineage>
</organism>
<protein>
    <recommendedName>
        <fullName evidence="3">YqjK-like protein</fullName>
    </recommendedName>
</protein>